<keyword evidence="3" id="KW-1185">Reference proteome</keyword>
<keyword evidence="1" id="KW-0812">Transmembrane</keyword>
<dbReference type="Proteomes" id="UP000015106">
    <property type="component" value="Chromosome 2"/>
</dbReference>
<protein>
    <submittedName>
        <fullName evidence="2">Uncharacterized protein</fullName>
    </submittedName>
</protein>
<proteinExistence type="predicted"/>
<name>A0A8R7TKZ3_TRIUA</name>
<dbReference type="EnsemblPlants" id="TuG1812G0200004493.01.T01">
    <property type="protein sequence ID" value="TuG1812G0200004493.01.T01.cds466068"/>
    <property type="gene ID" value="TuG1812G0200004493.01"/>
</dbReference>
<evidence type="ECO:0000256" key="1">
    <source>
        <dbReference type="SAM" id="Phobius"/>
    </source>
</evidence>
<keyword evidence="1" id="KW-1133">Transmembrane helix</keyword>
<evidence type="ECO:0000313" key="3">
    <source>
        <dbReference type="Proteomes" id="UP000015106"/>
    </source>
</evidence>
<dbReference type="AlphaFoldDB" id="A0A8R7TKZ3"/>
<evidence type="ECO:0000313" key="2">
    <source>
        <dbReference type="EnsemblPlants" id="TuG1812G0200004493.01.T01.cds466068"/>
    </source>
</evidence>
<reference evidence="3" key="1">
    <citation type="journal article" date="2013" name="Nature">
        <title>Draft genome of the wheat A-genome progenitor Triticum urartu.</title>
        <authorList>
            <person name="Ling H.Q."/>
            <person name="Zhao S."/>
            <person name="Liu D."/>
            <person name="Wang J."/>
            <person name="Sun H."/>
            <person name="Zhang C."/>
            <person name="Fan H."/>
            <person name="Li D."/>
            <person name="Dong L."/>
            <person name="Tao Y."/>
            <person name="Gao C."/>
            <person name="Wu H."/>
            <person name="Li Y."/>
            <person name="Cui Y."/>
            <person name="Guo X."/>
            <person name="Zheng S."/>
            <person name="Wang B."/>
            <person name="Yu K."/>
            <person name="Liang Q."/>
            <person name="Yang W."/>
            <person name="Lou X."/>
            <person name="Chen J."/>
            <person name="Feng M."/>
            <person name="Jian J."/>
            <person name="Zhang X."/>
            <person name="Luo G."/>
            <person name="Jiang Y."/>
            <person name="Liu J."/>
            <person name="Wang Z."/>
            <person name="Sha Y."/>
            <person name="Zhang B."/>
            <person name="Wu H."/>
            <person name="Tang D."/>
            <person name="Shen Q."/>
            <person name="Xue P."/>
            <person name="Zou S."/>
            <person name="Wang X."/>
            <person name="Liu X."/>
            <person name="Wang F."/>
            <person name="Yang Y."/>
            <person name="An X."/>
            <person name="Dong Z."/>
            <person name="Zhang K."/>
            <person name="Zhang X."/>
            <person name="Luo M.C."/>
            <person name="Dvorak J."/>
            <person name="Tong Y."/>
            <person name="Wang J."/>
            <person name="Yang H."/>
            <person name="Li Z."/>
            <person name="Wang D."/>
            <person name="Zhang A."/>
            <person name="Wang J."/>
        </authorList>
    </citation>
    <scope>NUCLEOTIDE SEQUENCE</scope>
    <source>
        <strain evidence="3">cv. G1812</strain>
    </source>
</reference>
<reference evidence="2" key="2">
    <citation type="submission" date="2018-03" db="EMBL/GenBank/DDBJ databases">
        <title>The Triticum urartu genome reveals the dynamic nature of wheat genome evolution.</title>
        <authorList>
            <person name="Ling H."/>
            <person name="Ma B."/>
            <person name="Shi X."/>
            <person name="Liu H."/>
            <person name="Dong L."/>
            <person name="Sun H."/>
            <person name="Cao Y."/>
            <person name="Gao Q."/>
            <person name="Zheng S."/>
            <person name="Li Y."/>
            <person name="Yu Y."/>
            <person name="Du H."/>
            <person name="Qi M."/>
            <person name="Li Y."/>
            <person name="Yu H."/>
            <person name="Cui Y."/>
            <person name="Wang N."/>
            <person name="Chen C."/>
            <person name="Wu H."/>
            <person name="Zhao Y."/>
            <person name="Zhang J."/>
            <person name="Li Y."/>
            <person name="Zhou W."/>
            <person name="Zhang B."/>
            <person name="Hu W."/>
            <person name="Eijk M."/>
            <person name="Tang J."/>
            <person name="Witsenboer H."/>
            <person name="Zhao S."/>
            <person name="Li Z."/>
            <person name="Zhang A."/>
            <person name="Wang D."/>
            <person name="Liang C."/>
        </authorList>
    </citation>
    <scope>NUCLEOTIDE SEQUENCE [LARGE SCALE GENOMIC DNA]</scope>
    <source>
        <strain evidence="2">cv. G1812</strain>
    </source>
</reference>
<organism evidence="2 3">
    <name type="scientific">Triticum urartu</name>
    <name type="common">Red wild einkorn</name>
    <name type="synonym">Crithodium urartu</name>
    <dbReference type="NCBI Taxonomy" id="4572"/>
    <lineage>
        <taxon>Eukaryota</taxon>
        <taxon>Viridiplantae</taxon>
        <taxon>Streptophyta</taxon>
        <taxon>Embryophyta</taxon>
        <taxon>Tracheophyta</taxon>
        <taxon>Spermatophyta</taxon>
        <taxon>Magnoliopsida</taxon>
        <taxon>Liliopsida</taxon>
        <taxon>Poales</taxon>
        <taxon>Poaceae</taxon>
        <taxon>BOP clade</taxon>
        <taxon>Pooideae</taxon>
        <taxon>Triticodae</taxon>
        <taxon>Triticeae</taxon>
        <taxon>Triticinae</taxon>
        <taxon>Triticum</taxon>
    </lineage>
</organism>
<feature type="transmembrane region" description="Helical" evidence="1">
    <location>
        <begin position="41"/>
        <end position="62"/>
    </location>
</feature>
<sequence>MAILLEHTWQFSLYFATSKNYYIFCHDNFTLKYLANLQFKYMANFTLFLPCQNFILFCHGIFLTSLPWQIYF</sequence>
<reference evidence="2" key="3">
    <citation type="submission" date="2022-06" db="UniProtKB">
        <authorList>
            <consortium name="EnsemblPlants"/>
        </authorList>
    </citation>
    <scope>IDENTIFICATION</scope>
</reference>
<accession>A0A8R7TKZ3</accession>
<dbReference type="Gramene" id="TuG1812G0200004493.01.T01">
    <property type="protein sequence ID" value="TuG1812G0200004493.01.T01.cds466068"/>
    <property type="gene ID" value="TuG1812G0200004493.01"/>
</dbReference>
<keyword evidence="1" id="KW-0472">Membrane</keyword>